<dbReference type="InterPro" id="IPR001721">
    <property type="entry name" value="TD_ACT-like"/>
</dbReference>
<keyword evidence="15" id="KW-1185">Reference proteome</keyword>
<dbReference type="AlphaFoldDB" id="A0A167E529"/>
<evidence type="ECO:0000256" key="11">
    <source>
        <dbReference type="ARBA" id="ARBA00023304"/>
    </source>
</evidence>
<keyword evidence="6 12" id="KW-0028">Amino-acid biosynthesis</keyword>
<evidence type="ECO:0000256" key="6">
    <source>
        <dbReference type="ARBA" id="ARBA00022605"/>
    </source>
</evidence>
<dbReference type="UniPathway" id="UPA00047">
    <property type="reaction ID" value="UER00054"/>
</dbReference>
<gene>
    <name evidence="14" type="primary">ILV1</name>
    <name evidence="14" type="ORF">AWJ20_1948</name>
</gene>
<dbReference type="PROSITE" id="PS00165">
    <property type="entry name" value="DEHYDRATASE_SER_THR"/>
    <property type="match status" value="1"/>
</dbReference>
<dbReference type="KEGG" id="slb:AWJ20_1948"/>
<dbReference type="GO" id="GO:0006567">
    <property type="term" value="P:L-threonine catabolic process"/>
    <property type="evidence" value="ECO:0007669"/>
    <property type="project" value="EnsemblFungi"/>
</dbReference>
<dbReference type="GO" id="GO:0030170">
    <property type="term" value="F:pyridoxal phosphate binding"/>
    <property type="evidence" value="ECO:0007669"/>
    <property type="project" value="InterPro"/>
</dbReference>
<dbReference type="GO" id="GO:0003941">
    <property type="term" value="F:L-serine ammonia-lyase activity"/>
    <property type="evidence" value="ECO:0007669"/>
    <property type="project" value="TreeGrafter"/>
</dbReference>
<dbReference type="CDD" id="cd04906">
    <property type="entry name" value="ACT_ThrD-I_1"/>
    <property type="match status" value="1"/>
</dbReference>
<evidence type="ECO:0000259" key="13">
    <source>
        <dbReference type="PROSITE" id="PS51672"/>
    </source>
</evidence>
<keyword evidence="8" id="KW-0677">Repeat</keyword>
<evidence type="ECO:0000313" key="15">
    <source>
        <dbReference type="Proteomes" id="UP000189580"/>
    </source>
</evidence>
<dbReference type="InterPro" id="IPR000634">
    <property type="entry name" value="Ser/Thr_deHydtase_PyrdxlP-BS"/>
</dbReference>
<dbReference type="CDD" id="cd01562">
    <property type="entry name" value="Thr-dehyd"/>
    <property type="match status" value="1"/>
</dbReference>
<accession>A0A167E529</accession>
<protein>
    <recommendedName>
        <fullName evidence="12">Threonine dehydratase</fullName>
        <ecNumber evidence="12">4.3.1.19</ecNumber>
    </recommendedName>
    <alternativeName>
        <fullName evidence="12">Threonine deaminase</fullName>
    </alternativeName>
</protein>
<dbReference type="OrthoDB" id="4418812at2759"/>
<feature type="domain" description="ACT-like" evidence="13">
    <location>
        <begin position="350"/>
        <end position="422"/>
    </location>
</feature>
<dbReference type="RefSeq" id="XP_018736126.1">
    <property type="nucleotide sequence ID" value="XM_018878865.1"/>
</dbReference>
<dbReference type="PROSITE" id="PS51672">
    <property type="entry name" value="ACT_LIKE"/>
    <property type="match status" value="2"/>
</dbReference>
<evidence type="ECO:0000256" key="8">
    <source>
        <dbReference type="ARBA" id="ARBA00022737"/>
    </source>
</evidence>
<dbReference type="InterPro" id="IPR036052">
    <property type="entry name" value="TrpB-like_PALP_sf"/>
</dbReference>
<name>A0A167E529_9ASCO</name>
<keyword evidence="11 12" id="KW-0100">Branched-chain amino acid biosynthesis</keyword>
<dbReference type="InterPro" id="IPR050147">
    <property type="entry name" value="Ser/Thr_Dehydratase"/>
</dbReference>
<feature type="domain" description="ACT-like" evidence="13">
    <location>
        <begin position="444"/>
        <end position="515"/>
    </location>
</feature>
<evidence type="ECO:0000313" key="14">
    <source>
        <dbReference type="EMBL" id="ANB13649.1"/>
    </source>
</evidence>
<dbReference type="CDD" id="cd04907">
    <property type="entry name" value="ACT_ThrD-I_2"/>
    <property type="match status" value="1"/>
</dbReference>
<dbReference type="EC" id="4.3.1.19" evidence="12"/>
<dbReference type="Proteomes" id="UP000189580">
    <property type="component" value="Chromosome a"/>
</dbReference>
<dbReference type="GO" id="GO:0006565">
    <property type="term" value="P:L-serine catabolic process"/>
    <property type="evidence" value="ECO:0007669"/>
    <property type="project" value="TreeGrafter"/>
</dbReference>
<comment type="catalytic activity">
    <reaction evidence="1 12">
        <text>L-threonine = 2-oxobutanoate + NH4(+)</text>
        <dbReference type="Rhea" id="RHEA:22108"/>
        <dbReference type="ChEBI" id="CHEBI:16763"/>
        <dbReference type="ChEBI" id="CHEBI:28938"/>
        <dbReference type="ChEBI" id="CHEBI:57926"/>
        <dbReference type="EC" id="4.3.1.19"/>
    </reaction>
</comment>
<dbReference type="SUPFAM" id="SSF55021">
    <property type="entry name" value="ACT-like"/>
    <property type="match status" value="1"/>
</dbReference>
<evidence type="ECO:0000256" key="3">
    <source>
        <dbReference type="ARBA" id="ARBA00004810"/>
    </source>
</evidence>
<dbReference type="Gene3D" id="3.40.50.1100">
    <property type="match status" value="2"/>
</dbReference>
<dbReference type="InterPro" id="IPR038110">
    <property type="entry name" value="TD_ACT-like_sf"/>
</dbReference>
<evidence type="ECO:0000256" key="9">
    <source>
        <dbReference type="ARBA" id="ARBA00022898"/>
    </source>
</evidence>
<sequence length="527" mass="57777">MSAFNYSTVDPSYLLPDGTPDYLRLILTSRVYDVCQETPVTPAVGMSARLNTTILFKREDLQPVFSFKLRGAYNMMAQLSPDVSWKGVIACSAGNHAQGVAYSAKHLKIPATIVMPTPTPSIKYTNVHRMGAKVVLHGDDFDAAKVECARLAEKHGLTNIPPFDDPYVIAGQGTIGLELVRQVNIHQVKAVFCGVGGGGLIAGVAAYIKRIAPHVKIIGVETYDADAMYRSLKTGERVTLKQVGLFADGAAVKVTGEETFRLCQQYVDEVVHTTTDEICAAIKDVFQETRSIVEPAGALSVAGIQKYIALHPELDHASASYVSVLSGANMNFDRLRFVAERAKLGEGKEVFLIVNIPETPGSFRDLINAIHPRAITEFSYRYYDSETANVYMSFSVDDRESEIADVMQKISGLGFSAVDVSDNEFAKTHARYLVGGKANAPTERIFQFEFPERPGALMNFLNGLKSKWNITLFHYRDNGSDVGKILAGITVPPSETNEFEDFLASVGYPYSEATDNICYKLFLKGSN</sequence>
<dbReference type="SUPFAM" id="SSF53686">
    <property type="entry name" value="Tryptophan synthase beta subunit-like PLP-dependent enzymes"/>
    <property type="match status" value="1"/>
</dbReference>
<dbReference type="Pfam" id="PF00585">
    <property type="entry name" value="Thr_dehydrat_C"/>
    <property type="match status" value="2"/>
</dbReference>
<keyword evidence="10 12" id="KW-0456">Lyase</keyword>
<dbReference type="NCBIfam" id="TIGR01124">
    <property type="entry name" value="ilvA_2Cterm"/>
    <property type="match status" value="1"/>
</dbReference>
<evidence type="ECO:0000256" key="12">
    <source>
        <dbReference type="RuleBase" id="RU362012"/>
    </source>
</evidence>
<proteinExistence type="inferred from homology"/>
<reference evidence="14 15" key="1">
    <citation type="submission" date="2016-02" db="EMBL/GenBank/DDBJ databases">
        <title>Complete genome sequence and transcriptome regulation of the pentose utilising yeast Sugiyamaella lignohabitans.</title>
        <authorList>
            <person name="Bellasio M."/>
            <person name="Peymann A."/>
            <person name="Valli M."/>
            <person name="Sipitzky M."/>
            <person name="Graf A."/>
            <person name="Sauer M."/>
            <person name="Marx H."/>
            <person name="Mattanovich D."/>
        </authorList>
    </citation>
    <scope>NUCLEOTIDE SEQUENCE [LARGE SCALE GENOMIC DNA]</scope>
    <source>
        <strain evidence="14 15">CBS 10342</strain>
    </source>
</reference>
<dbReference type="GO" id="GO:1901705">
    <property type="term" value="P:L-isoleucine biosynthetic process"/>
    <property type="evidence" value="ECO:0007669"/>
    <property type="project" value="EnsemblFungi"/>
</dbReference>
<evidence type="ECO:0000256" key="2">
    <source>
        <dbReference type="ARBA" id="ARBA00001933"/>
    </source>
</evidence>
<keyword evidence="7 12" id="KW-0412">Isoleucine biosynthesis</keyword>
<dbReference type="FunFam" id="3.40.1020.10:FF:000001">
    <property type="entry name" value="L-threonine dehydratase"/>
    <property type="match status" value="1"/>
</dbReference>
<dbReference type="GeneID" id="30033805"/>
<dbReference type="NCBIfam" id="NF006674">
    <property type="entry name" value="PRK09224.1"/>
    <property type="match status" value="1"/>
</dbReference>
<dbReference type="InterPro" id="IPR001926">
    <property type="entry name" value="TrpB-like_PALP"/>
</dbReference>
<dbReference type="GO" id="GO:0004794">
    <property type="term" value="F:threonine deaminase activity"/>
    <property type="evidence" value="ECO:0007669"/>
    <property type="project" value="UniProtKB-UniRule"/>
</dbReference>
<comment type="pathway">
    <text evidence="3 12">Amino-acid biosynthesis; L-isoleucine biosynthesis; 2-oxobutanoate from L-threonine: step 1/1.</text>
</comment>
<dbReference type="Pfam" id="PF00291">
    <property type="entry name" value="PALP"/>
    <property type="match status" value="1"/>
</dbReference>
<keyword evidence="9 12" id="KW-0663">Pyridoxal phosphate</keyword>
<comment type="similarity">
    <text evidence="4 12">Belongs to the serine/threonine dehydratase family.</text>
</comment>
<evidence type="ECO:0000256" key="1">
    <source>
        <dbReference type="ARBA" id="ARBA00001274"/>
    </source>
</evidence>
<dbReference type="EMBL" id="CP014501">
    <property type="protein sequence ID" value="ANB13649.1"/>
    <property type="molecule type" value="Genomic_DNA"/>
</dbReference>
<evidence type="ECO:0000256" key="7">
    <source>
        <dbReference type="ARBA" id="ARBA00022624"/>
    </source>
</evidence>
<dbReference type="InterPro" id="IPR045865">
    <property type="entry name" value="ACT-like_dom_sf"/>
</dbReference>
<dbReference type="PANTHER" id="PTHR48078:SF11">
    <property type="entry name" value="THREONINE DEHYDRATASE, MITOCHONDRIAL"/>
    <property type="match status" value="1"/>
</dbReference>
<dbReference type="InterPro" id="IPR005787">
    <property type="entry name" value="Thr_deHydtase_biosynth"/>
</dbReference>
<evidence type="ECO:0000256" key="5">
    <source>
        <dbReference type="ARBA" id="ARBA00011881"/>
    </source>
</evidence>
<evidence type="ECO:0000256" key="10">
    <source>
        <dbReference type="ARBA" id="ARBA00023239"/>
    </source>
</evidence>
<dbReference type="PANTHER" id="PTHR48078">
    <property type="entry name" value="THREONINE DEHYDRATASE, MITOCHONDRIAL-RELATED"/>
    <property type="match status" value="1"/>
</dbReference>
<dbReference type="FunFam" id="3.40.50.1100:FF:000008">
    <property type="entry name" value="L-threonine dehydratase"/>
    <property type="match status" value="1"/>
</dbReference>
<comment type="cofactor">
    <cofactor evidence="2 12">
        <name>pyridoxal 5'-phosphate</name>
        <dbReference type="ChEBI" id="CHEBI:597326"/>
    </cofactor>
</comment>
<comment type="subunit">
    <text evidence="5">Homotetramer.</text>
</comment>
<organism evidence="14 15">
    <name type="scientific">Sugiyamaella lignohabitans</name>
    <dbReference type="NCBI Taxonomy" id="796027"/>
    <lineage>
        <taxon>Eukaryota</taxon>
        <taxon>Fungi</taxon>
        <taxon>Dikarya</taxon>
        <taxon>Ascomycota</taxon>
        <taxon>Saccharomycotina</taxon>
        <taxon>Dipodascomycetes</taxon>
        <taxon>Dipodascales</taxon>
        <taxon>Trichomonascaceae</taxon>
        <taxon>Sugiyamaella</taxon>
    </lineage>
</organism>
<dbReference type="Gene3D" id="3.40.1020.10">
    <property type="entry name" value="Biosynthetic Threonine Deaminase, Domain 3"/>
    <property type="match status" value="1"/>
</dbReference>
<evidence type="ECO:0000256" key="4">
    <source>
        <dbReference type="ARBA" id="ARBA00010869"/>
    </source>
</evidence>